<accession>A0A645B837</accession>
<reference evidence="1" key="1">
    <citation type="submission" date="2019-08" db="EMBL/GenBank/DDBJ databases">
        <authorList>
            <person name="Kucharzyk K."/>
            <person name="Murdoch R.W."/>
            <person name="Higgins S."/>
            <person name="Loffler F."/>
        </authorList>
    </citation>
    <scope>NUCLEOTIDE SEQUENCE</scope>
</reference>
<gene>
    <name evidence="1" type="ORF">SDC9_108480</name>
</gene>
<dbReference type="AlphaFoldDB" id="A0A645B837"/>
<comment type="caution">
    <text evidence="1">The sequence shown here is derived from an EMBL/GenBank/DDBJ whole genome shotgun (WGS) entry which is preliminary data.</text>
</comment>
<sequence>MIDGVGDGAEVNLLPVQKQSACDVRAVTPAENAHGQLRAPRAHQTADAHDLAPADIQAHMVANHAPGVGGVLRAPVPDLHGNVSDMTLPLGKAVDELTAHHALDDALLVKIVHTLDQRLNGGAVADDGDFVRNIRHLGQLVGNDDTRHALGFELKKQVQQLLGVRLVEGGGGFIQNQQADVFRQRLGDLHQLLFANADIFNLCPGRFYQPHGLEVPCRKAVGLVPVNAGGFALLVAEEHVLSDREVGDQRQLLMDDGDAFALTVVDLAEFADLAVIDDIALIGAVGVDAGQDVHQRRFSGAVLAH</sequence>
<dbReference type="EMBL" id="VSSQ01018442">
    <property type="protein sequence ID" value="MPM61620.1"/>
    <property type="molecule type" value="Genomic_DNA"/>
</dbReference>
<name>A0A645B837_9ZZZZ</name>
<organism evidence="1">
    <name type="scientific">bioreactor metagenome</name>
    <dbReference type="NCBI Taxonomy" id="1076179"/>
    <lineage>
        <taxon>unclassified sequences</taxon>
        <taxon>metagenomes</taxon>
        <taxon>ecological metagenomes</taxon>
    </lineage>
</organism>
<evidence type="ECO:0000313" key="1">
    <source>
        <dbReference type="EMBL" id="MPM61620.1"/>
    </source>
</evidence>
<dbReference type="AntiFam" id="ANF00095">
    <property type="entry name" value="Shadow ORF (opposite ABC transporters)"/>
</dbReference>
<proteinExistence type="predicted"/>
<protein>
    <submittedName>
        <fullName evidence="1">Uncharacterized protein</fullName>
    </submittedName>
</protein>